<dbReference type="EC" id="3.4.24.70" evidence="8"/>
<comment type="cofactor">
    <cofactor evidence="9">
        <name>Zn(2+)</name>
        <dbReference type="ChEBI" id="CHEBI:29105"/>
    </cofactor>
    <text evidence="9">Binds 1 zinc ion.</text>
</comment>
<dbReference type="GO" id="GO:0046872">
    <property type="term" value="F:metal ion binding"/>
    <property type="evidence" value="ECO:0007669"/>
    <property type="project" value="UniProtKB-UniRule"/>
</dbReference>
<dbReference type="GO" id="GO:0006508">
    <property type="term" value="P:proteolysis"/>
    <property type="evidence" value="ECO:0007669"/>
    <property type="project" value="UniProtKB-KW"/>
</dbReference>
<dbReference type="PANTHER" id="PTHR11804">
    <property type="entry name" value="PROTEASE M3 THIMET OLIGOPEPTIDASE-RELATED"/>
    <property type="match status" value="1"/>
</dbReference>
<evidence type="ECO:0000256" key="8">
    <source>
        <dbReference type="ARBA" id="ARBA00026100"/>
    </source>
</evidence>
<dbReference type="InterPro" id="IPR045666">
    <property type="entry name" value="OpdA_N"/>
</dbReference>
<dbReference type="SUPFAM" id="SSF55486">
    <property type="entry name" value="Metalloproteases ('zincins'), catalytic domain"/>
    <property type="match status" value="1"/>
</dbReference>
<name>A0A1G9BWN9_9GAMM</name>
<comment type="catalytic activity">
    <reaction evidence="7">
        <text>Hydrolysis of oligopeptides, with broad specificity. Gly or Ala commonly occur as P1 or P1' residues, but more distant residues are also important, as is shown by the fact that Z-Gly-Pro-Gly-|-Gly-Pro-Ala is cleaved, but not Z-(Gly)(5).</text>
        <dbReference type="EC" id="3.4.24.70"/>
    </reaction>
</comment>
<dbReference type="GO" id="GO:0005829">
    <property type="term" value="C:cytosol"/>
    <property type="evidence" value="ECO:0007669"/>
    <property type="project" value="UniProtKB-ARBA"/>
</dbReference>
<evidence type="ECO:0000256" key="9">
    <source>
        <dbReference type="RuleBase" id="RU003435"/>
    </source>
</evidence>
<dbReference type="CDD" id="cd06456">
    <property type="entry name" value="M3A_DCP"/>
    <property type="match status" value="1"/>
</dbReference>
<keyword evidence="6 9" id="KW-0482">Metalloprotease</keyword>
<evidence type="ECO:0000256" key="2">
    <source>
        <dbReference type="ARBA" id="ARBA00022670"/>
    </source>
</evidence>
<dbReference type="Proteomes" id="UP000199305">
    <property type="component" value="Unassembled WGS sequence"/>
</dbReference>
<keyword evidence="4 9" id="KW-0378">Hydrolase</keyword>
<keyword evidence="2 9" id="KW-0645">Protease</keyword>
<sequence length="705" mass="78906">MPAPRRRNLLPSQLLHQCQNTGAPMSNPLSEISLLPPFDRMQPDHVEPAIAELIGNCRDVLREGLEQPGWDTTLAPLEEAEDRLTRAFSPVSHLNSVLSGDWRAPYEAALAEVTAYWTEQGQNPELYEVYRRLSETGGFENWPQARKQMIRLGMRDFRLGGVALEGEERERFAANSRRLAELSSRFANNVLDATNAWTYHTSDVEELAGLPVTAIAAAEEAARSRGNEGWTITLDGPSYLAVMTHADNRELRERVYRAFVSRASDVGPQAGKFDNSAVMEEILALRAEQARLLGFGSYAELSVASKMAPDAGEVTRFLEDLAARARPAAEREYADLRLFARESLSLEHLHPWDIPWAAERLKQSRYAISQEELRPYFPYPQVLAGLFSVVEKLFGVTVEEDASVPVWHRDVQFFWLAREGERIAGFYLDPFAREKKRGGAWMASVATRRQAKAGMQLPIAYLVCNFSAATGDTPSLLTHNEVTTLFHEFGHGLHHMLTRVDVAAVSGINGVAWDAVELPSQFLENWCWQPEAIAMISGHYRTGEPLPRALLDKMLAAKNFQSAMFTVRQLEFALFDFLLHSRPAGASVREIQQLLDEVRARVAVVPVIADNRFQHSFSHIFAGGYAAGYYSYKWAEVLSADAFSMFEERGIFDADTGLRFLGSILEQGGSRDALELFTEFRGREPSIEALLRHSGIDAVTTPDVQ</sequence>
<dbReference type="Pfam" id="PF01432">
    <property type="entry name" value="Peptidase_M3"/>
    <property type="match status" value="1"/>
</dbReference>
<dbReference type="FunFam" id="3.40.390.10:FF:000009">
    <property type="entry name" value="Oligopeptidase A"/>
    <property type="match status" value="1"/>
</dbReference>
<proteinExistence type="inferred from homology"/>
<organism evidence="12 13">
    <name type="scientific">Microbulbifer yueqingensis</name>
    <dbReference type="NCBI Taxonomy" id="658219"/>
    <lineage>
        <taxon>Bacteria</taxon>
        <taxon>Pseudomonadati</taxon>
        <taxon>Pseudomonadota</taxon>
        <taxon>Gammaproteobacteria</taxon>
        <taxon>Cellvibrionales</taxon>
        <taxon>Microbulbiferaceae</taxon>
        <taxon>Microbulbifer</taxon>
    </lineage>
</organism>
<keyword evidence="13" id="KW-1185">Reference proteome</keyword>
<accession>A0A1G9BWN9</accession>
<dbReference type="GO" id="GO:0004222">
    <property type="term" value="F:metalloendopeptidase activity"/>
    <property type="evidence" value="ECO:0007669"/>
    <property type="project" value="UniProtKB-EC"/>
</dbReference>
<evidence type="ECO:0000256" key="7">
    <source>
        <dbReference type="ARBA" id="ARBA00024603"/>
    </source>
</evidence>
<dbReference type="PANTHER" id="PTHR11804:SF84">
    <property type="entry name" value="SACCHAROLYSIN"/>
    <property type="match status" value="1"/>
</dbReference>
<dbReference type="Gene3D" id="1.10.1370.40">
    <property type="match status" value="1"/>
</dbReference>
<dbReference type="Pfam" id="PF19310">
    <property type="entry name" value="TOP_N"/>
    <property type="match status" value="1"/>
</dbReference>
<dbReference type="InterPro" id="IPR024077">
    <property type="entry name" value="Neurolysin/TOP_dom2"/>
</dbReference>
<evidence type="ECO:0000256" key="4">
    <source>
        <dbReference type="ARBA" id="ARBA00022801"/>
    </source>
</evidence>
<dbReference type="InterPro" id="IPR024079">
    <property type="entry name" value="MetalloPept_cat_dom_sf"/>
</dbReference>
<dbReference type="STRING" id="658219.SAMN05216212_2393"/>
<evidence type="ECO:0000259" key="11">
    <source>
        <dbReference type="Pfam" id="PF19310"/>
    </source>
</evidence>
<feature type="domain" description="Peptidase M3A/M3B catalytic" evidence="10">
    <location>
        <begin position="242"/>
        <end position="695"/>
    </location>
</feature>
<evidence type="ECO:0000259" key="10">
    <source>
        <dbReference type="Pfam" id="PF01432"/>
    </source>
</evidence>
<dbReference type="InterPro" id="IPR001567">
    <property type="entry name" value="Pept_M3A_M3B_dom"/>
</dbReference>
<dbReference type="InterPro" id="IPR034005">
    <property type="entry name" value="M3A_DCP"/>
</dbReference>
<dbReference type="InterPro" id="IPR045090">
    <property type="entry name" value="Pept_M3A_M3B"/>
</dbReference>
<feature type="domain" description="Oligopeptidase A N-terminal" evidence="11">
    <location>
        <begin position="67"/>
        <end position="169"/>
    </location>
</feature>
<evidence type="ECO:0000256" key="6">
    <source>
        <dbReference type="ARBA" id="ARBA00023049"/>
    </source>
</evidence>
<evidence type="ECO:0000256" key="5">
    <source>
        <dbReference type="ARBA" id="ARBA00022833"/>
    </source>
</evidence>
<reference evidence="13" key="1">
    <citation type="submission" date="2016-10" db="EMBL/GenBank/DDBJ databases">
        <authorList>
            <person name="Varghese N."/>
            <person name="Submissions S."/>
        </authorList>
    </citation>
    <scope>NUCLEOTIDE SEQUENCE [LARGE SCALE GENOMIC DNA]</scope>
    <source>
        <strain evidence="13">CGMCC 1.10658</strain>
    </source>
</reference>
<dbReference type="EMBL" id="FNFH01000004">
    <property type="protein sequence ID" value="SDK43827.1"/>
    <property type="molecule type" value="Genomic_DNA"/>
</dbReference>
<evidence type="ECO:0000313" key="13">
    <source>
        <dbReference type="Proteomes" id="UP000199305"/>
    </source>
</evidence>
<comment type="similarity">
    <text evidence="1 9">Belongs to the peptidase M3 family.</text>
</comment>
<evidence type="ECO:0000256" key="1">
    <source>
        <dbReference type="ARBA" id="ARBA00006040"/>
    </source>
</evidence>
<protein>
    <recommendedName>
        <fullName evidence="8">oligopeptidase A</fullName>
        <ecNumber evidence="8">3.4.24.70</ecNumber>
    </recommendedName>
</protein>
<keyword evidence="5 9" id="KW-0862">Zinc</keyword>
<dbReference type="Gene3D" id="1.10.1370.10">
    <property type="entry name" value="Neurolysin, domain 3"/>
    <property type="match status" value="1"/>
</dbReference>
<dbReference type="GO" id="GO:0006518">
    <property type="term" value="P:peptide metabolic process"/>
    <property type="evidence" value="ECO:0007669"/>
    <property type="project" value="TreeGrafter"/>
</dbReference>
<dbReference type="Gene3D" id="3.40.390.10">
    <property type="entry name" value="Collagenase (Catalytic Domain)"/>
    <property type="match status" value="1"/>
</dbReference>
<evidence type="ECO:0000313" key="12">
    <source>
        <dbReference type="EMBL" id="SDK43827.1"/>
    </source>
</evidence>
<gene>
    <name evidence="12" type="ORF">SAMN05216212_2393</name>
</gene>
<evidence type="ECO:0000256" key="3">
    <source>
        <dbReference type="ARBA" id="ARBA00022723"/>
    </source>
</evidence>
<keyword evidence="3 9" id="KW-0479">Metal-binding</keyword>
<dbReference type="AlphaFoldDB" id="A0A1G9BWN9"/>